<organism evidence="2 3">
    <name type="scientific">Corynebacterium incognita</name>
    <dbReference type="NCBI Taxonomy" id="2754725"/>
    <lineage>
        <taxon>Bacteria</taxon>
        <taxon>Bacillati</taxon>
        <taxon>Actinomycetota</taxon>
        <taxon>Actinomycetes</taxon>
        <taxon>Mycobacteriales</taxon>
        <taxon>Corynebacteriaceae</taxon>
        <taxon>Corynebacterium</taxon>
    </lineage>
</organism>
<proteinExistence type="predicted"/>
<dbReference type="Proteomes" id="UP000515743">
    <property type="component" value="Chromosome"/>
</dbReference>
<feature type="domain" description="N-acetyltransferase" evidence="1">
    <location>
        <begin position="3"/>
        <end position="183"/>
    </location>
</feature>
<dbReference type="AlphaFoldDB" id="A0A7G7CQK2"/>
<dbReference type="InterPro" id="IPR000182">
    <property type="entry name" value="GNAT_dom"/>
</dbReference>
<dbReference type="Pfam" id="PF13508">
    <property type="entry name" value="Acetyltransf_7"/>
    <property type="match status" value="1"/>
</dbReference>
<evidence type="ECO:0000313" key="2">
    <source>
        <dbReference type="EMBL" id="QNE89868.1"/>
    </source>
</evidence>
<dbReference type="SUPFAM" id="SSF55729">
    <property type="entry name" value="Acyl-CoA N-acyltransferases (Nat)"/>
    <property type="match status" value="1"/>
</dbReference>
<sequence length="191" mass="21807">MTVTLRRLTPIEFSMLTPLLVEIYIEAMGYPREKYLDRAHAWKGETMRPGFTAVLAEDESGALGFAYGFIGSRDTWWDKQVRRGFDERGGATESQEKVMQDYFEVAEIHVLPSTQGRGIGRQLLHGLLWNQPSAFAVLSTPEVPGESNPAFHLYRSFGFFDLLRFLEYPADTRSFAILALNLHDFQRPNRA</sequence>
<gene>
    <name evidence="2" type="ORF">H0194_02150</name>
</gene>
<reference evidence="2 3" key="1">
    <citation type="submission" date="2020-07" db="EMBL/GenBank/DDBJ databases">
        <title>Complete genome and description of Corynebacterium incognita strain Marseille-Q3630 sp. nov.</title>
        <authorList>
            <person name="Boxberger M."/>
        </authorList>
    </citation>
    <scope>NUCLEOTIDE SEQUENCE [LARGE SCALE GENOMIC DNA]</scope>
    <source>
        <strain evidence="2 3">Marseille-Q3630</strain>
    </source>
</reference>
<name>A0A7G7CQK2_9CORY</name>
<dbReference type="EMBL" id="CP059404">
    <property type="protein sequence ID" value="QNE89868.1"/>
    <property type="molecule type" value="Genomic_DNA"/>
</dbReference>
<evidence type="ECO:0000259" key="1">
    <source>
        <dbReference type="PROSITE" id="PS51186"/>
    </source>
</evidence>
<dbReference type="GO" id="GO:0016747">
    <property type="term" value="F:acyltransferase activity, transferring groups other than amino-acyl groups"/>
    <property type="evidence" value="ECO:0007669"/>
    <property type="project" value="InterPro"/>
</dbReference>
<evidence type="ECO:0000313" key="3">
    <source>
        <dbReference type="Proteomes" id="UP000515743"/>
    </source>
</evidence>
<protein>
    <submittedName>
        <fullName evidence="2">GNAT family N-acetyltransferase</fullName>
    </submittedName>
</protein>
<dbReference type="PROSITE" id="PS51186">
    <property type="entry name" value="GNAT"/>
    <property type="match status" value="1"/>
</dbReference>
<keyword evidence="2" id="KW-0808">Transferase</keyword>
<dbReference type="InterPro" id="IPR016181">
    <property type="entry name" value="Acyl_CoA_acyltransferase"/>
</dbReference>
<dbReference type="KEGG" id="cik:H0194_02150"/>
<accession>A0A7G7CQK2</accession>
<dbReference type="Gene3D" id="3.40.630.30">
    <property type="match status" value="1"/>
</dbReference>
<keyword evidence="3" id="KW-1185">Reference proteome</keyword>
<dbReference type="CDD" id="cd04301">
    <property type="entry name" value="NAT_SF"/>
    <property type="match status" value="1"/>
</dbReference>
<dbReference type="RefSeq" id="WP_185176242.1">
    <property type="nucleotide sequence ID" value="NZ_CP059404.1"/>
</dbReference>